<feature type="region of interest" description="Disordered" evidence="1">
    <location>
        <begin position="17"/>
        <end position="38"/>
    </location>
</feature>
<reference evidence="2" key="1">
    <citation type="submission" date="2018-02" db="EMBL/GenBank/DDBJ databases">
        <title>Rhizophora mucronata_Transcriptome.</title>
        <authorList>
            <person name="Meera S.P."/>
            <person name="Sreeshan A."/>
            <person name="Augustine A."/>
        </authorList>
    </citation>
    <scope>NUCLEOTIDE SEQUENCE</scope>
    <source>
        <tissue evidence="2">Leaf</tissue>
    </source>
</reference>
<evidence type="ECO:0000256" key="1">
    <source>
        <dbReference type="SAM" id="MobiDB-lite"/>
    </source>
</evidence>
<sequence length="38" mass="4212">MIGSTFEALTNQIAGDQKIQKTKSKKQKTKNKMKITSG</sequence>
<dbReference type="EMBL" id="GGEC01050449">
    <property type="protein sequence ID" value="MBX30933.1"/>
    <property type="molecule type" value="Transcribed_RNA"/>
</dbReference>
<accession>A0A2P2ML48</accession>
<protein>
    <submittedName>
        <fullName evidence="2">Uncharacterized protein</fullName>
    </submittedName>
</protein>
<feature type="compositionally biased region" description="Basic residues" evidence="1">
    <location>
        <begin position="20"/>
        <end position="38"/>
    </location>
</feature>
<dbReference type="AlphaFoldDB" id="A0A2P2ML48"/>
<organism evidence="2">
    <name type="scientific">Rhizophora mucronata</name>
    <name type="common">Asiatic mangrove</name>
    <dbReference type="NCBI Taxonomy" id="61149"/>
    <lineage>
        <taxon>Eukaryota</taxon>
        <taxon>Viridiplantae</taxon>
        <taxon>Streptophyta</taxon>
        <taxon>Embryophyta</taxon>
        <taxon>Tracheophyta</taxon>
        <taxon>Spermatophyta</taxon>
        <taxon>Magnoliopsida</taxon>
        <taxon>eudicotyledons</taxon>
        <taxon>Gunneridae</taxon>
        <taxon>Pentapetalae</taxon>
        <taxon>rosids</taxon>
        <taxon>fabids</taxon>
        <taxon>Malpighiales</taxon>
        <taxon>Rhizophoraceae</taxon>
        <taxon>Rhizophora</taxon>
    </lineage>
</organism>
<evidence type="ECO:0000313" key="2">
    <source>
        <dbReference type="EMBL" id="MBX30933.1"/>
    </source>
</evidence>
<name>A0A2P2ML48_RHIMU</name>
<proteinExistence type="predicted"/>